<gene>
    <name evidence="1" type="ORF">AB1Y20_011537</name>
</gene>
<sequence>MLAALDAAAFDRVCGSGRANHSHCTSLAPLLRAYASFHRRVFSPATPCAARRVLLVRESFRDVVGLGHARMGLHRMLPLAIALGRALVLSSCEAADDRWQVRGRRLFKRAAPYDCAQPHLRLARLYEGRGGVDLRAMECDTRARAGCPSLDAAFARVAPAGLLALYNARRDAGLHAAPTWILRLANGFAHLPAPNGSSVGLAADAALRDALSCPYACWAAAALLPSRAAAARADRTLASLGGAPAACVHARTLWVDDGRCFPNPRGCHAVDFRRLTYWNTSAAVDHSGGPRGGATAAIDGREGEGHDSLTLAAASPVWWRLRFGGALRVCAVRLVEGRRGEMRLRRVSVALLDAHGRTAWRAAELQPEGRVVSAAPPRPVEAHALRVERAYGGGGRGSMSLAAVEVRADEPLHWAAADARAAAPCKLLAWRGACGGGGTALPRLGGWSGVLRCARTAEMARRLARGRRGGGKVYLSSDAPALLQLAEETFPESYGAVEGTPVPSWKAGLREEDYEKVVVDFEILKLCGFIAGPVSSRYARTAAEMSLHKPRYVNSATFCALGRAAARAAAGGPPSPATRRCVAINASQPVRLREDE</sequence>
<name>A0AB34IGN2_PRYPA</name>
<organism evidence="1 2">
    <name type="scientific">Prymnesium parvum</name>
    <name type="common">Toxic golden alga</name>
    <dbReference type="NCBI Taxonomy" id="97485"/>
    <lineage>
        <taxon>Eukaryota</taxon>
        <taxon>Haptista</taxon>
        <taxon>Haptophyta</taxon>
        <taxon>Prymnesiophyceae</taxon>
        <taxon>Prymnesiales</taxon>
        <taxon>Prymnesiaceae</taxon>
        <taxon>Prymnesium</taxon>
    </lineage>
</organism>
<evidence type="ECO:0000313" key="1">
    <source>
        <dbReference type="EMBL" id="KAL1499329.1"/>
    </source>
</evidence>
<dbReference type="Proteomes" id="UP001515480">
    <property type="component" value="Unassembled WGS sequence"/>
</dbReference>
<keyword evidence="2" id="KW-1185">Reference proteome</keyword>
<protein>
    <submittedName>
        <fullName evidence="1">Uncharacterized protein</fullName>
    </submittedName>
</protein>
<dbReference type="AlphaFoldDB" id="A0AB34IGN2"/>
<dbReference type="EMBL" id="JBGBPQ010000025">
    <property type="protein sequence ID" value="KAL1499329.1"/>
    <property type="molecule type" value="Genomic_DNA"/>
</dbReference>
<comment type="caution">
    <text evidence="1">The sequence shown here is derived from an EMBL/GenBank/DDBJ whole genome shotgun (WGS) entry which is preliminary data.</text>
</comment>
<accession>A0AB34IGN2</accession>
<proteinExistence type="predicted"/>
<evidence type="ECO:0000313" key="2">
    <source>
        <dbReference type="Proteomes" id="UP001515480"/>
    </source>
</evidence>
<reference evidence="1 2" key="1">
    <citation type="journal article" date="2024" name="Science">
        <title>Giant polyketide synthase enzymes in the biosynthesis of giant marine polyether toxins.</title>
        <authorList>
            <person name="Fallon T.R."/>
            <person name="Shende V.V."/>
            <person name="Wierzbicki I.H."/>
            <person name="Pendleton A.L."/>
            <person name="Watervoot N.F."/>
            <person name="Auber R.P."/>
            <person name="Gonzalez D.J."/>
            <person name="Wisecaver J.H."/>
            <person name="Moore B.S."/>
        </authorList>
    </citation>
    <scope>NUCLEOTIDE SEQUENCE [LARGE SCALE GENOMIC DNA]</scope>
    <source>
        <strain evidence="1 2">12B1</strain>
    </source>
</reference>